<dbReference type="Proteomes" id="UP001597249">
    <property type="component" value="Unassembled WGS sequence"/>
</dbReference>
<organism evidence="1 2">
    <name type="scientific">Lacticaseibacillus jixianensis</name>
    <dbReference type="NCBI Taxonomy" id="2486012"/>
    <lineage>
        <taxon>Bacteria</taxon>
        <taxon>Bacillati</taxon>
        <taxon>Bacillota</taxon>
        <taxon>Bacilli</taxon>
        <taxon>Lactobacillales</taxon>
        <taxon>Lactobacillaceae</taxon>
        <taxon>Lacticaseibacillus</taxon>
    </lineage>
</organism>
<accession>A0ABW4BAV5</accession>
<dbReference type="EMBL" id="JBHTMO010000040">
    <property type="protein sequence ID" value="MFD1394124.1"/>
    <property type="molecule type" value="Genomic_DNA"/>
</dbReference>
<dbReference type="RefSeq" id="WP_125585210.1">
    <property type="nucleotide sequence ID" value="NZ_JBHTMO010000040.1"/>
</dbReference>
<proteinExistence type="predicted"/>
<name>A0ABW4BAV5_9LACO</name>
<evidence type="ECO:0000313" key="1">
    <source>
        <dbReference type="EMBL" id="MFD1394124.1"/>
    </source>
</evidence>
<evidence type="ECO:0000313" key="2">
    <source>
        <dbReference type="Proteomes" id="UP001597249"/>
    </source>
</evidence>
<protein>
    <submittedName>
        <fullName evidence="1">Uncharacterized protein</fullName>
    </submittedName>
</protein>
<reference evidence="2" key="1">
    <citation type="journal article" date="2019" name="Int. J. Syst. Evol. Microbiol.">
        <title>The Global Catalogue of Microorganisms (GCM) 10K type strain sequencing project: providing services to taxonomists for standard genome sequencing and annotation.</title>
        <authorList>
            <consortium name="The Broad Institute Genomics Platform"/>
            <consortium name="The Broad Institute Genome Sequencing Center for Infectious Disease"/>
            <person name="Wu L."/>
            <person name="Ma J."/>
        </authorList>
    </citation>
    <scope>NUCLEOTIDE SEQUENCE [LARGE SCALE GENOMIC DNA]</scope>
    <source>
        <strain evidence="2">CCM 8911</strain>
    </source>
</reference>
<comment type="caution">
    <text evidence="1">The sequence shown here is derived from an EMBL/GenBank/DDBJ whole genome shotgun (WGS) entry which is preliminary data.</text>
</comment>
<sequence>MTDSQPEQNVLLTTLLAKAANADQFAATWDFGTSKDPLPAPLIRRVLMHTGVITAEAALTADWLTQVAAARGDSWAKLVAATAEFCRLFAAGADVTAELPSYRRFEGMTLRELAWQMSIDIEDLELPEARAAALADPSQVPLYAEAQRQFSAQYPGFRFEPVAREAL</sequence>
<keyword evidence="2" id="KW-1185">Reference proteome</keyword>
<gene>
    <name evidence="1" type="ORF">ACFQ3L_11150</name>
</gene>